<accession>A0ABP9DGB0</accession>
<keyword evidence="1" id="KW-0732">Signal</keyword>
<evidence type="ECO:0000313" key="3">
    <source>
        <dbReference type="Proteomes" id="UP001500298"/>
    </source>
</evidence>
<protein>
    <recommendedName>
        <fullName evidence="4">DUF4292 domain-containing protein</fullName>
    </recommendedName>
</protein>
<gene>
    <name evidence="2" type="ORF">GCM10023331_25640</name>
</gene>
<evidence type="ECO:0000313" key="2">
    <source>
        <dbReference type="EMBL" id="GAA4839342.1"/>
    </source>
</evidence>
<dbReference type="Proteomes" id="UP001500298">
    <property type="component" value="Unassembled WGS sequence"/>
</dbReference>
<dbReference type="Pfam" id="PF14125">
    <property type="entry name" value="DUF4292"/>
    <property type="match status" value="1"/>
</dbReference>
<comment type="caution">
    <text evidence="2">The sequence shown here is derived from an EMBL/GenBank/DDBJ whole genome shotgun (WGS) entry which is preliminary data.</text>
</comment>
<dbReference type="EMBL" id="BAABJX010000038">
    <property type="protein sequence ID" value="GAA4839342.1"/>
    <property type="molecule type" value="Genomic_DNA"/>
</dbReference>
<proteinExistence type="predicted"/>
<feature type="signal peptide" evidence="1">
    <location>
        <begin position="1"/>
        <end position="22"/>
    </location>
</feature>
<evidence type="ECO:0008006" key="4">
    <source>
        <dbReference type="Google" id="ProtNLM"/>
    </source>
</evidence>
<evidence type="ECO:0000256" key="1">
    <source>
        <dbReference type="SAM" id="SignalP"/>
    </source>
</evidence>
<sequence>MFRIIKNILFIFALLISFSACRKDVSKQKKVKSKIFALQPLDFKYFTAKGKAIYEANKDAVNVSMEVHIAKDSAVWVSLRTAGIEGLRILATKDSIQALNRLAREYYVISYDELEDLTDIPYDYALFEGIFTGNIPPQFELKSKAIMTEDHFLLRNKRGDYKINLYVSRTLQKLERLFIEKKRGDQGADLAYKNFKLVDDESQQLFPYHSELRIGESDNFSLKKVNMKVNLQYNKIKLEDKSPKFSFAVSPRYKVVKPKQLRLSNN</sequence>
<dbReference type="RefSeq" id="WP_345372399.1">
    <property type="nucleotide sequence ID" value="NZ_BAABJX010000038.1"/>
</dbReference>
<dbReference type="PROSITE" id="PS51257">
    <property type="entry name" value="PROKAR_LIPOPROTEIN"/>
    <property type="match status" value="1"/>
</dbReference>
<feature type="chain" id="PRO_5045435005" description="DUF4292 domain-containing protein" evidence="1">
    <location>
        <begin position="23"/>
        <end position="266"/>
    </location>
</feature>
<dbReference type="InterPro" id="IPR025634">
    <property type="entry name" value="DUF4292"/>
</dbReference>
<reference evidence="3" key="1">
    <citation type="journal article" date="2019" name="Int. J. Syst. Evol. Microbiol.">
        <title>The Global Catalogue of Microorganisms (GCM) 10K type strain sequencing project: providing services to taxonomists for standard genome sequencing and annotation.</title>
        <authorList>
            <consortium name="The Broad Institute Genomics Platform"/>
            <consortium name="The Broad Institute Genome Sequencing Center for Infectious Disease"/>
            <person name="Wu L."/>
            <person name="Ma J."/>
        </authorList>
    </citation>
    <scope>NUCLEOTIDE SEQUENCE [LARGE SCALE GENOMIC DNA]</scope>
    <source>
        <strain evidence="3">JCM 18326</strain>
    </source>
</reference>
<organism evidence="2 3">
    <name type="scientific">Algivirga pacifica</name>
    <dbReference type="NCBI Taxonomy" id="1162670"/>
    <lineage>
        <taxon>Bacteria</taxon>
        <taxon>Pseudomonadati</taxon>
        <taxon>Bacteroidota</taxon>
        <taxon>Cytophagia</taxon>
        <taxon>Cytophagales</taxon>
        <taxon>Flammeovirgaceae</taxon>
        <taxon>Algivirga</taxon>
    </lineage>
</organism>
<keyword evidence="3" id="KW-1185">Reference proteome</keyword>
<name>A0ABP9DGB0_9BACT</name>